<evidence type="ECO:0000313" key="2">
    <source>
        <dbReference type="Proteomes" id="UP000006352"/>
    </source>
</evidence>
<accession>J4IB01</accession>
<dbReference type="RefSeq" id="XP_012183084.1">
    <property type="nucleotide sequence ID" value="XM_012327694.1"/>
</dbReference>
<organism evidence="1 2">
    <name type="scientific">Fibroporia radiculosa</name>
    <dbReference type="NCBI Taxonomy" id="599839"/>
    <lineage>
        <taxon>Eukaryota</taxon>
        <taxon>Fungi</taxon>
        <taxon>Dikarya</taxon>
        <taxon>Basidiomycota</taxon>
        <taxon>Agaricomycotina</taxon>
        <taxon>Agaricomycetes</taxon>
        <taxon>Polyporales</taxon>
        <taxon>Fibroporiaceae</taxon>
        <taxon>Fibroporia</taxon>
    </lineage>
</organism>
<gene>
    <name evidence="1" type="ORF">FIBRA_05949</name>
</gene>
<dbReference type="AlphaFoldDB" id="J4IB01"/>
<reference evidence="1 2" key="1">
    <citation type="journal article" date="2012" name="Appl. Environ. Microbiol.">
        <title>Short-read sequencing for genomic analysis of the brown rot fungus Fibroporia radiculosa.</title>
        <authorList>
            <person name="Tang J.D."/>
            <person name="Perkins A.D."/>
            <person name="Sonstegard T.S."/>
            <person name="Schroeder S.G."/>
            <person name="Burgess S.C."/>
            <person name="Diehl S.V."/>
        </authorList>
    </citation>
    <scope>NUCLEOTIDE SEQUENCE [LARGE SCALE GENOMIC DNA]</scope>
    <source>
        <strain evidence="1 2">TFFH 294</strain>
    </source>
</reference>
<keyword evidence="2" id="KW-1185">Reference proteome</keyword>
<dbReference type="OrthoDB" id="6359816at2759"/>
<dbReference type="Proteomes" id="UP000006352">
    <property type="component" value="Unassembled WGS sequence"/>
</dbReference>
<dbReference type="InParanoid" id="J4IB01"/>
<protein>
    <recommendedName>
        <fullName evidence="3">BTB domain-containing protein</fullName>
    </recommendedName>
</protein>
<dbReference type="GeneID" id="24098712"/>
<dbReference type="EMBL" id="HE797128">
    <property type="protein sequence ID" value="CCM03801.1"/>
    <property type="molecule type" value="Genomic_DNA"/>
</dbReference>
<dbReference type="HOGENOM" id="CLU_608468_0_0_1"/>
<dbReference type="InterPro" id="IPR011333">
    <property type="entry name" value="SKP1/BTB/POZ_sf"/>
</dbReference>
<proteinExistence type="predicted"/>
<name>J4IB01_9APHY</name>
<evidence type="ECO:0008006" key="3">
    <source>
        <dbReference type="Google" id="ProtNLM"/>
    </source>
</evidence>
<evidence type="ECO:0000313" key="1">
    <source>
        <dbReference type="EMBL" id="CCM03801.1"/>
    </source>
</evidence>
<dbReference type="STRING" id="599839.J4IB01"/>
<dbReference type="Gene3D" id="3.30.710.10">
    <property type="entry name" value="Potassium Channel Kv1.1, Chain A"/>
    <property type="match status" value="1"/>
</dbReference>
<sequence>MGYMTVQQDAVDFDISVRFKLDNLQNFLCTDGGDTENDSRMSAVFWPGYMLKVSRFTEGSSKQRKCRLSLYTLAGDRDAIPAVVVCATVNAQSLGGYSYFPKPLTKQAVFDNGRIALGTLLSQRTYETSSLMQEEDAVIVHVSLRSSNTPTPRATPTLNLIHRVLTAQPLSNTRFIAFRRRDSVGHLSCPRVFHANMGDLTSHYERLEGLLETAESMEGFELPRDARLDEYTLACEQYEHDSDFEPEEDEDEEDGDMVVIKSEPRKKAAARDRPKPCTKTLEDSLVAEGAHVLDNSRSDANASMYSSSSSFDVIQHKNDIESDLYTNSDFDGTTIVLLGTASRTWEALLYYLYTGFIEFAPFRMQNTPRQNATVAQHNGEHVDRPTPPSCRSIYRLAHKLELEGLRKLALQFLESQLTPDILLTEVFSEFTARYEEIKEMELALVVRYWSLLKSSAAFKDKMVQVTSGRVPFAADIISEIMLRVSAKNG</sequence>